<dbReference type="InterPro" id="IPR004682">
    <property type="entry name" value="TRAP_DctP"/>
</dbReference>
<dbReference type="OrthoDB" id="9794826at2"/>
<dbReference type="SUPFAM" id="SSF53850">
    <property type="entry name" value="Periplasmic binding protein-like II"/>
    <property type="match status" value="1"/>
</dbReference>
<evidence type="ECO:0000313" key="5">
    <source>
        <dbReference type="EMBL" id="QPT40408.1"/>
    </source>
</evidence>
<dbReference type="GO" id="GO:0055085">
    <property type="term" value="P:transmembrane transport"/>
    <property type="evidence" value="ECO:0007669"/>
    <property type="project" value="InterPro"/>
</dbReference>
<dbReference type="PANTHER" id="PTHR33376">
    <property type="match status" value="1"/>
</dbReference>
<comment type="similarity">
    <text evidence="1">Belongs to the bacterial solute-binding protein 7 family.</text>
</comment>
<dbReference type="InterPro" id="IPR018389">
    <property type="entry name" value="DctP_fam"/>
</dbReference>
<proteinExistence type="inferred from homology"/>
<dbReference type="NCBIfam" id="NF037995">
    <property type="entry name" value="TRAP_S1"/>
    <property type="match status" value="1"/>
</dbReference>
<dbReference type="Proteomes" id="UP000254603">
    <property type="component" value="Unassembled WGS sequence"/>
</dbReference>
<dbReference type="InterPro" id="IPR038404">
    <property type="entry name" value="TRAP_DctP_sf"/>
</dbReference>
<gene>
    <name evidence="5" type="ORF">I6G29_01960</name>
    <name evidence="6" type="ORF">NCTC11997_00440</name>
</gene>
<dbReference type="EMBL" id="UGSB01000001">
    <property type="protein sequence ID" value="SUA51004.1"/>
    <property type="molecule type" value="Genomic_DNA"/>
</dbReference>
<keyword evidence="2" id="KW-0813">Transport</keyword>
<dbReference type="EMBL" id="CP065725">
    <property type="protein sequence ID" value="QPT40408.1"/>
    <property type="molecule type" value="Genomic_DNA"/>
</dbReference>
<evidence type="ECO:0000256" key="4">
    <source>
        <dbReference type="SAM" id="SignalP"/>
    </source>
</evidence>
<accession>A0A378XEC7</accession>
<sequence length="336" mass="37666">MMTLKKLTAFVILGLSLTGGAAHAEFKERSMKLSHPMSKSDPIGTAANKFIEVANEKTQGKFKIKEYSDAQLGNEIQSISSTQGGVIDIAVVSTAGIGGIVKEFGIFDLPFLFNSIEEGDALVDGDVGKELLQKLESKNLVGLCYWDYGFRQVTNSKHPIKKLEDFQGLKIRTLQNRLYIDTFKALGANPLPLPYPETFTALESKAIDGQESSYVVTKTSGFHEAQKYVTETNHVYLPAIVMTNKRLWDRFSDEEKQVFYEACQEGQAIHREVSRDMSKKVEQELVDAGLQLDRFDDAEKQRLIEATASVTEKYKEEIGKELVEKAYSTIEKIRNQ</sequence>
<dbReference type="PANTHER" id="PTHR33376:SF7">
    <property type="entry name" value="C4-DICARBOXYLATE-BINDING PROTEIN DCTB"/>
    <property type="match status" value="1"/>
</dbReference>
<dbReference type="Gene3D" id="3.40.190.170">
    <property type="entry name" value="Bacterial extracellular solute-binding protein, family 7"/>
    <property type="match status" value="1"/>
</dbReference>
<dbReference type="Pfam" id="PF03480">
    <property type="entry name" value="DctP"/>
    <property type="match status" value="1"/>
</dbReference>
<keyword evidence="8" id="KW-1185">Reference proteome</keyword>
<organism evidence="6 7">
    <name type="scientific">Oligella ureolytica</name>
    <dbReference type="NCBI Taxonomy" id="90244"/>
    <lineage>
        <taxon>Bacteria</taxon>
        <taxon>Pseudomonadati</taxon>
        <taxon>Pseudomonadota</taxon>
        <taxon>Betaproteobacteria</taxon>
        <taxon>Burkholderiales</taxon>
        <taxon>Alcaligenaceae</taxon>
        <taxon>Oligella</taxon>
    </lineage>
</organism>
<protein>
    <submittedName>
        <fullName evidence="5">TRAP transporter substrate-binding protein</fullName>
    </submittedName>
    <submittedName>
        <fullName evidence="6">TRAP-type mannitol/chloroaromatic compound transport system, periplasmic component</fullName>
    </submittedName>
</protein>
<keyword evidence="3 4" id="KW-0732">Signal</keyword>
<dbReference type="AlphaFoldDB" id="A0A378XEC7"/>
<evidence type="ECO:0000256" key="1">
    <source>
        <dbReference type="ARBA" id="ARBA00009023"/>
    </source>
</evidence>
<name>A0A378XEC7_9BURK</name>
<feature type="signal peptide" evidence="4">
    <location>
        <begin position="1"/>
        <end position="24"/>
    </location>
</feature>
<dbReference type="GO" id="GO:0030288">
    <property type="term" value="C:outer membrane-bounded periplasmic space"/>
    <property type="evidence" value="ECO:0007669"/>
    <property type="project" value="InterPro"/>
</dbReference>
<dbReference type="RefSeq" id="WP_018574187.1">
    <property type="nucleotide sequence ID" value="NZ_CP065725.1"/>
</dbReference>
<evidence type="ECO:0000313" key="6">
    <source>
        <dbReference type="EMBL" id="SUA51004.1"/>
    </source>
</evidence>
<dbReference type="NCBIfam" id="TIGR00787">
    <property type="entry name" value="dctP"/>
    <property type="match status" value="1"/>
</dbReference>
<reference evidence="5 8" key="2">
    <citation type="submission" date="2020-12" db="EMBL/GenBank/DDBJ databases">
        <title>FDA dAtabase for Regulatory Grade micrObial Sequences (FDA-ARGOS): Supporting development and validation of Infectious Disease Dx tests.</title>
        <authorList>
            <person name="Sproer C."/>
            <person name="Gronow S."/>
            <person name="Severitt S."/>
            <person name="Schroder I."/>
            <person name="Tallon L."/>
            <person name="Sadzewicz L."/>
            <person name="Zhao X."/>
            <person name="Boylan J."/>
            <person name="Ott S."/>
            <person name="Bowen H."/>
            <person name="Vavikolanu K."/>
            <person name="Mehta A."/>
            <person name="Aluvathingal J."/>
            <person name="Nadendla S."/>
            <person name="Lowell S."/>
            <person name="Myers T."/>
            <person name="Yan Y."/>
            <person name="Sichtig H."/>
        </authorList>
    </citation>
    <scope>NUCLEOTIDE SEQUENCE [LARGE SCALE GENOMIC DNA]</scope>
    <source>
        <strain evidence="5 8">FDAARGOS_872</strain>
    </source>
</reference>
<reference evidence="6 7" key="1">
    <citation type="submission" date="2018-06" db="EMBL/GenBank/DDBJ databases">
        <authorList>
            <consortium name="Pathogen Informatics"/>
            <person name="Doyle S."/>
        </authorList>
    </citation>
    <scope>NUCLEOTIDE SEQUENCE [LARGE SCALE GENOMIC DNA]</scope>
    <source>
        <strain evidence="6 7">NCTC11997</strain>
    </source>
</reference>
<dbReference type="STRING" id="1122619.GCA_000373745_01002"/>
<dbReference type="Proteomes" id="UP000594903">
    <property type="component" value="Chromosome"/>
</dbReference>
<dbReference type="CDD" id="cd13679">
    <property type="entry name" value="PBP2_TRAP_YiaO_like"/>
    <property type="match status" value="1"/>
</dbReference>
<feature type="chain" id="PRO_5017085884" evidence="4">
    <location>
        <begin position="25"/>
        <end position="336"/>
    </location>
</feature>
<dbReference type="PIRSF" id="PIRSF006470">
    <property type="entry name" value="DctB"/>
    <property type="match status" value="1"/>
</dbReference>
<evidence type="ECO:0000256" key="2">
    <source>
        <dbReference type="ARBA" id="ARBA00022448"/>
    </source>
</evidence>
<evidence type="ECO:0000313" key="7">
    <source>
        <dbReference type="Proteomes" id="UP000254603"/>
    </source>
</evidence>
<evidence type="ECO:0000313" key="8">
    <source>
        <dbReference type="Proteomes" id="UP000594903"/>
    </source>
</evidence>
<evidence type="ECO:0000256" key="3">
    <source>
        <dbReference type="ARBA" id="ARBA00022729"/>
    </source>
</evidence>